<evidence type="ECO:0000313" key="6">
    <source>
        <dbReference type="EMBL" id="GFP19223.1"/>
    </source>
</evidence>
<evidence type="ECO:0000256" key="5">
    <source>
        <dbReference type="HAMAP-Rule" id="MF_01408"/>
    </source>
</evidence>
<comment type="subunit">
    <text evidence="5">Homotetramer.</text>
</comment>
<comment type="caution">
    <text evidence="6">The sequence shown here is derived from an EMBL/GenBank/DDBJ whole genome shotgun (WGS) entry which is preliminary data.</text>
</comment>
<feature type="binding site" evidence="5">
    <location>
        <position position="87"/>
    </location>
    <ligand>
        <name>FAD</name>
        <dbReference type="ChEBI" id="CHEBI:57692"/>
        <note>ligand shared between neighboring subunits</note>
    </ligand>
</feature>
<dbReference type="SUPFAM" id="SSF69796">
    <property type="entry name" value="Thymidylate synthase-complementing protein Thy1"/>
    <property type="match status" value="1"/>
</dbReference>
<feature type="binding site" evidence="5">
    <location>
        <position position="169"/>
    </location>
    <ligand>
        <name>dUMP</name>
        <dbReference type="ChEBI" id="CHEBI:246422"/>
        <note>ligand shared between dimeric partners</note>
    </ligand>
</feature>
<keyword evidence="4 5" id="KW-0274">FAD</keyword>
<dbReference type="HAMAP" id="MF_01408">
    <property type="entry name" value="ThyX"/>
    <property type="match status" value="1"/>
</dbReference>
<dbReference type="GO" id="GO:0004799">
    <property type="term" value="F:thymidylate synthase activity"/>
    <property type="evidence" value="ECO:0007669"/>
    <property type="project" value="TreeGrafter"/>
</dbReference>
<dbReference type="EMBL" id="BLRU01000050">
    <property type="protein sequence ID" value="GFP19223.1"/>
    <property type="molecule type" value="Genomic_DNA"/>
</dbReference>
<keyword evidence="2 5" id="KW-0285">Flavoprotein</keyword>
<accession>A0A6V8NGA1</accession>
<evidence type="ECO:0000313" key="7">
    <source>
        <dbReference type="Proteomes" id="UP000574717"/>
    </source>
</evidence>
<reference evidence="6 7" key="1">
    <citation type="journal article" date="2020" name="Front. Microbiol.">
        <title>Single-cell genomics of novel Actinobacteria with the Wood-Ljungdahl pathway discovered in a serpentinizing system.</title>
        <authorList>
            <person name="Merino N."/>
            <person name="Kawai M."/>
            <person name="Boyd E.S."/>
            <person name="Colman D.R."/>
            <person name="McGlynn S.E."/>
            <person name="Nealson K.H."/>
            <person name="Kurokawa K."/>
            <person name="Hongoh Y."/>
        </authorList>
    </citation>
    <scope>NUCLEOTIDE SEQUENCE [LARGE SCALE GENOMIC DNA]</scope>
    <source>
        <strain evidence="6 7">S03</strain>
    </source>
</reference>
<dbReference type="GO" id="GO:0006231">
    <property type="term" value="P:dTMP biosynthetic process"/>
    <property type="evidence" value="ECO:0007669"/>
    <property type="project" value="UniProtKB-UniRule"/>
</dbReference>
<protein>
    <recommendedName>
        <fullName evidence="5">Flavin-dependent thymidylate synthase</fullName>
        <shortName evidence="5">FDTS</shortName>
        <ecNumber evidence="5">2.1.1.148</ecNumber>
    </recommendedName>
    <alternativeName>
        <fullName evidence="5">FAD-dependent thymidylate synthase</fullName>
    </alternativeName>
    <alternativeName>
        <fullName evidence="5">Thymidylate synthase ThyX</fullName>
        <shortName evidence="5">TS</shortName>
        <shortName evidence="5">TSase</shortName>
    </alternativeName>
</protein>
<dbReference type="Gene3D" id="3.30.1360.170">
    <property type="match status" value="1"/>
</dbReference>
<keyword evidence="1 5" id="KW-0489">Methyltransferase</keyword>
<keyword evidence="5" id="KW-0521">NADP</keyword>
<dbReference type="EC" id="2.1.1.148" evidence="5"/>
<feature type="binding site" evidence="5">
    <location>
        <position position="55"/>
    </location>
    <ligand>
        <name>FAD</name>
        <dbReference type="ChEBI" id="CHEBI:57692"/>
        <note>ligand shared between neighboring subunits</note>
    </ligand>
</feature>
<dbReference type="GO" id="GO:0006235">
    <property type="term" value="P:dTTP biosynthetic process"/>
    <property type="evidence" value="ECO:0007669"/>
    <property type="project" value="UniProtKB-UniRule"/>
</dbReference>
<dbReference type="GO" id="GO:0050797">
    <property type="term" value="F:thymidylate synthase (FAD) activity"/>
    <property type="evidence" value="ECO:0007669"/>
    <property type="project" value="UniProtKB-UniRule"/>
</dbReference>
<feature type="active site" description="Involved in ionization of N3 of dUMP, leading to its activation" evidence="5">
    <location>
        <position position="169"/>
    </location>
</feature>
<dbReference type="NCBIfam" id="TIGR02170">
    <property type="entry name" value="thyX"/>
    <property type="match status" value="1"/>
</dbReference>
<name>A0A6V8NGA1_9ACTN</name>
<comment type="catalytic activity">
    <reaction evidence="5">
        <text>dUMP + (6R)-5,10-methylene-5,6,7,8-tetrahydrofolate + NADPH + H(+) = dTMP + (6S)-5,6,7,8-tetrahydrofolate + NADP(+)</text>
        <dbReference type="Rhea" id="RHEA:29043"/>
        <dbReference type="ChEBI" id="CHEBI:15378"/>
        <dbReference type="ChEBI" id="CHEBI:15636"/>
        <dbReference type="ChEBI" id="CHEBI:57453"/>
        <dbReference type="ChEBI" id="CHEBI:57783"/>
        <dbReference type="ChEBI" id="CHEBI:58349"/>
        <dbReference type="ChEBI" id="CHEBI:63528"/>
        <dbReference type="ChEBI" id="CHEBI:246422"/>
        <dbReference type="EC" id="2.1.1.148"/>
    </reaction>
</comment>
<feature type="binding site" description="in other chain" evidence="5">
    <location>
        <begin position="87"/>
        <end position="91"/>
    </location>
    <ligand>
        <name>dUMP</name>
        <dbReference type="ChEBI" id="CHEBI:246422"/>
        <note>ligand shared between dimeric partners</note>
    </ligand>
</feature>
<dbReference type="RefSeq" id="WP_176236869.1">
    <property type="nucleotide sequence ID" value="NZ_BLRU01000050.1"/>
</dbReference>
<comment type="similarity">
    <text evidence="5">Belongs to the thymidylate synthase ThyX family.</text>
</comment>
<evidence type="ECO:0000256" key="1">
    <source>
        <dbReference type="ARBA" id="ARBA00022603"/>
    </source>
</evidence>
<feature type="binding site" evidence="5">
    <location>
        <position position="164"/>
    </location>
    <ligand>
        <name>FAD</name>
        <dbReference type="ChEBI" id="CHEBI:57692"/>
        <note>ligand shared between neighboring subunits</note>
    </ligand>
</feature>
<dbReference type="InterPro" id="IPR036098">
    <property type="entry name" value="Thymidylate_synthase_ThyX_sf"/>
</dbReference>
<feature type="binding site" description="in other chain" evidence="5">
    <location>
        <position position="142"/>
    </location>
    <ligand>
        <name>dUMP</name>
        <dbReference type="ChEBI" id="CHEBI:246422"/>
        <note>ligand shared between dimeric partners</note>
    </ligand>
</feature>
<evidence type="ECO:0000256" key="3">
    <source>
        <dbReference type="ARBA" id="ARBA00022727"/>
    </source>
</evidence>
<dbReference type="UniPathway" id="UPA00575"/>
<comment type="pathway">
    <text evidence="5">Pyrimidine metabolism; dTTP biosynthesis.</text>
</comment>
<keyword evidence="5" id="KW-0808">Transferase</keyword>
<organism evidence="6 7">
    <name type="scientific">Candidatus Hakubella thermalkaliphila</name>
    <dbReference type="NCBI Taxonomy" id="2754717"/>
    <lineage>
        <taxon>Bacteria</taxon>
        <taxon>Bacillati</taxon>
        <taxon>Actinomycetota</taxon>
        <taxon>Actinomycetota incertae sedis</taxon>
        <taxon>Candidatus Hakubellales</taxon>
        <taxon>Candidatus Hakubellaceae</taxon>
        <taxon>Candidatus Hakubella</taxon>
    </lineage>
</organism>
<sequence>MRIILLAHTPDPERAIATAARLCYSPSGAVELAEKMTDAEVKKLIKFIVASGHHSTIEHASFTFAIEGISRACTHQLVRHRLASYNQQSQRYVKFDQNLSFIVPPEIEKNPEAKDLFIELQGEIMRTYCQLLELGILAEDARYVLPNAAESKIIVTMNARELFHFFTLRTCERAQWEIREMAWKMLNMVRPLCSTVFENAGPYCFRGPCPEGKFKCARPPHQQPHPRSRR</sequence>
<feature type="binding site" evidence="5">
    <location>
        <begin position="76"/>
        <end position="79"/>
    </location>
    <ligand>
        <name>dUMP</name>
        <dbReference type="ChEBI" id="CHEBI:246422"/>
        <note>ligand shared between dimeric partners</note>
    </ligand>
</feature>
<evidence type="ECO:0000256" key="2">
    <source>
        <dbReference type="ARBA" id="ARBA00022630"/>
    </source>
</evidence>
<feature type="binding site" evidence="5">
    <location>
        <begin position="158"/>
        <end position="160"/>
    </location>
    <ligand>
        <name>FAD</name>
        <dbReference type="ChEBI" id="CHEBI:57692"/>
        <note>ligand shared between neighboring subunits</note>
    </ligand>
</feature>
<comment type="cofactor">
    <cofactor evidence="5">
        <name>FAD</name>
        <dbReference type="ChEBI" id="CHEBI:57692"/>
    </cofactor>
    <text evidence="5">Binds 4 FAD per tetramer. Each FAD binding site is formed by three monomers.</text>
</comment>
<dbReference type="PANTHER" id="PTHR34934">
    <property type="entry name" value="FLAVIN-DEPENDENT THYMIDYLATE SYNTHASE"/>
    <property type="match status" value="1"/>
</dbReference>
<dbReference type="CDD" id="cd20175">
    <property type="entry name" value="ThyX"/>
    <property type="match status" value="1"/>
</dbReference>
<dbReference type="AlphaFoldDB" id="A0A6V8NGA1"/>
<dbReference type="GO" id="GO:0050660">
    <property type="term" value="F:flavin adenine dinucleotide binding"/>
    <property type="evidence" value="ECO:0007669"/>
    <property type="project" value="UniProtKB-UniRule"/>
</dbReference>
<dbReference type="InterPro" id="IPR003669">
    <property type="entry name" value="Thymidylate_synthase_ThyX"/>
</dbReference>
<dbReference type="GO" id="GO:0070402">
    <property type="term" value="F:NADPH binding"/>
    <property type="evidence" value="ECO:0007669"/>
    <property type="project" value="TreeGrafter"/>
</dbReference>
<comment type="function">
    <text evidence="5">Catalyzes the reductive methylation of 2'-deoxyuridine-5'-monophosphate (dUMP) to 2'-deoxythymidine-5'-monophosphate (dTMP) while utilizing 5,10-methylenetetrahydrofolate (mTHF) as the methyl donor, and NADPH and FADH(2) as the reductant.</text>
</comment>
<feature type="binding site" evidence="5">
    <location>
        <begin position="79"/>
        <end position="81"/>
    </location>
    <ligand>
        <name>FAD</name>
        <dbReference type="ChEBI" id="CHEBI:57692"/>
        <note>ligand shared between neighboring subunits</note>
    </ligand>
</feature>
<gene>
    <name evidence="5" type="primary">thyX</name>
    <name evidence="6" type="ORF">HKBW3S03_00728</name>
</gene>
<dbReference type="PROSITE" id="PS51331">
    <property type="entry name" value="THYX"/>
    <property type="match status" value="1"/>
</dbReference>
<evidence type="ECO:0000256" key="4">
    <source>
        <dbReference type="ARBA" id="ARBA00022827"/>
    </source>
</evidence>
<dbReference type="GO" id="GO:0032259">
    <property type="term" value="P:methylation"/>
    <property type="evidence" value="ECO:0007669"/>
    <property type="project" value="UniProtKB-KW"/>
</dbReference>
<dbReference type="Pfam" id="PF02511">
    <property type="entry name" value="Thy1"/>
    <property type="match status" value="1"/>
</dbReference>
<proteinExistence type="inferred from homology"/>
<dbReference type="Proteomes" id="UP000574717">
    <property type="component" value="Unassembled WGS sequence"/>
</dbReference>
<keyword evidence="3 5" id="KW-0545">Nucleotide biosynthesis</keyword>
<dbReference type="PANTHER" id="PTHR34934:SF1">
    <property type="entry name" value="FLAVIN-DEPENDENT THYMIDYLATE SYNTHASE"/>
    <property type="match status" value="1"/>
</dbReference>